<evidence type="ECO:0000256" key="7">
    <source>
        <dbReference type="ARBA" id="ARBA00024203"/>
    </source>
</evidence>
<evidence type="ECO:0000256" key="2">
    <source>
        <dbReference type="ARBA" id="ARBA00022448"/>
    </source>
</evidence>
<sequence>MALLFPSFGLGSLFYVGVLLVNAIAVLSEDRFLARIGWSPNSVTSEPSFGAPQDGNSIKSKIVTLITSVRMLARSTSADRHQYAGDNISVYTGLSVKNKTRKDIMTDEGMAPRKSAERWIEGQIRCLSHFGILDC</sequence>
<evidence type="ECO:0000313" key="12">
    <source>
        <dbReference type="Proteomes" id="UP000490939"/>
    </source>
</evidence>
<dbReference type="Proteomes" id="UP000490939">
    <property type="component" value="Unassembled WGS sequence"/>
</dbReference>
<dbReference type="InterPro" id="IPR013880">
    <property type="entry name" value="Yos1"/>
</dbReference>
<evidence type="ECO:0000256" key="8">
    <source>
        <dbReference type="SAM" id="Phobius"/>
    </source>
</evidence>
<dbReference type="EMBL" id="WNWR01000057">
    <property type="protein sequence ID" value="KAE9992473.1"/>
    <property type="molecule type" value="Genomic_DNA"/>
</dbReference>
<dbReference type="PANTHER" id="PTHR15858">
    <property type="entry name" value="IMMEDIATE EARLY RESPONSE 3-INTERACTING PROTEIN 1"/>
    <property type="match status" value="1"/>
</dbReference>
<protein>
    <recommendedName>
        <fullName evidence="13">Yos1-like protein</fullName>
    </recommendedName>
</protein>
<comment type="similarity">
    <text evidence="7">Belongs to the YOS1 family.</text>
</comment>
<accession>A0A8H3VRG9</accession>
<evidence type="ECO:0000256" key="4">
    <source>
        <dbReference type="ARBA" id="ARBA00022927"/>
    </source>
</evidence>
<dbReference type="GO" id="GO:0015031">
    <property type="term" value="P:protein transport"/>
    <property type="evidence" value="ECO:0007669"/>
    <property type="project" value="UniProtKB-KW"/>
</dbReference>
<dbReference type="GO" id="GO:0000139">
    <property type="term" value="C:Golgi membrane"/>
    <property type="evidence" value="ECO:0007669"/>
    <property type="project" value="TreeGrafter"/>
</dbReference>
<dbReference type="GO" id="GO:0005789">
    <property type="term" value="C:endoplasmic reticulum membrane"/>
    <property type="evidence" value="ECO:0007669"/>
    <property type="project" value="TreeGrafter"/>
</dbReference>
<evidence type="ECO:0000256" key="1">
    <source>
        <dbReference type="ARBA" id="ARBA00004370"/>
    </source>
</evidence>
<feature type="transmembrane region" description="Helical" evidence="8">
    <location>
        <begin position="6"/>
        <end position="27"/>
    </location>
</feature>
<evidence type="ECO:0000313" key="11">
    <source>
        <dbReference type="Proteomes" id="UP000447873"/>
    </source>
</evidence>
<keyword evidence="6 8" id="KW-0472">Membrane</keyword>
<organism evidence="10 12">
    <name type="scientific">Venturia inaequalis</name>
    <name type="common">Apple scab fungus</name>
    <dbReference type="NCBI Taxonomy" id="5025"/>
    <lineage>
        <taxon>Eukaryota</taxon>
        <taxon>Fungi</taxon>
        <taxon>Dikarya</taxon>
        <taxon>Ascomycota</taxon>
        <taxon>Pezizomycotina</taxon>
        <taxon>Dothideomycetes</taxon>
        <taxon>Pleosporomycetidae</taxon>
        <taxon>Venturiales</taxon>
        <taxon>Venturiaceae</taxon>
        <taxon>Venturia</taxon>
    </lineage>
</organism>
<keyword evidence="5 8" id="KW-1133">Transmembrane helix</keyword>
<evidence type="ECO:0000313" key="10">
    <source>
        <dbReference type="EMBL" id="KAE9992473.1"/>
    </source>
</evidence>
<dbReference type="GO" id="GO:0030134">
    <property type="term" value="C:COPII-coated ER to Golgi transport vesicle"/>
    <property type="evidence" value="ECO:0007669"/>
    <property type="project" value="TreeGrafter"/>
</dbReference>
<dbReference type="PANTHER" id="PTHR15858:SF0">
    <property type="entry name" value="IMMEDIATE EARLY RESPONSE 3-INTERACTING PROTEIN 1"/>
    <property type="match status" value="1"/>
</dbReference>
<dbReference type="Proteomes" id="UP000447873">
    <property type="component" value="Unassembled WGS sequence"/>
</dbReference>
<dbReference type="AlphaFoldDB" id="A0A8H3VRG9"/>
<dbReference type="EMBL" id="WNWS01000001">
    <property type="protein sequence ID" value="KAE9989170.1"/>
    <property type="molecule type" value="Genomic_DNA"/>
</dbReference>
<keyword evidence="4" id="KW-0653">Protein transport</keyword>
<keyword evidence="12" id="KW-1185">Reference proteome</keyword>
<comment type="subcellular location">
    <subcellularLocation>
        <location evidence="1">Membrane</location>
    </subcellularLocation>
</comment>
<keyword evidence="2" id="KW-0813">Transport</keyword>
<dbReference type="GO" id="GO:0006888">
    <property type="term" value="P:endoplasmic reticulum to Golgi vesicle-mediated transport"/>
    <property type="evidence" value="ECO:0007669"/>
    <property type="project" value="TreeGrafter"/>
</dbReference>
<evidence type="ECO:0000256" key="3">
    <source>
        <dbReference type="ARBA" id="ARBA00022692"/>
    </source>
</evidence>
<evidence type="ECO:0000256" key="6">
    <source>
        <dbReference type="ARBA" id="ARBA00023136"/>
    </source>
</evidence>
<name>A0A8H3VRG9_VENIN</name>
<gene>
    <name evidence="10" type="ORF">EG327_008862</name>
    <name evidence="9" type="ORF">EG328_000102</name>
</gene>
<evidence type="ECO:0000256" key="5">
    <source>
        <dbReference type="ARBA" id="ARBA00022989"/>
    </source>
</evidence>
<proteinExistence type="inferred from homology"/>
<comment type="caution">
    <text evidence="10">The sequence shown here is derived from an EMBL/GenBank/DDBJ whole genome shotgun (WGS) entry which is preliminary data.</text>
</comment>
<reference evidence="10 12" key="1">
    <citation type="submission" date="2019-07" db="EMBL/GenBank/DDBJ databases">
        <title>Venturia inaequalis Genome Resource.</title>
        <authorList>
            <person name="Lichtner F.J."/>
        </authorList>
    </citation>
    <scope>NUCLEOTIDE SEQUENCE [LARGE SCALE GENOMIC DNA]</scope>
    <source>
        <strain evidence="9 11">120213</strain>
        <strain evidence="10 12">DMI_063113</strain>
    </source>
</reference>
<dbReference type="Pfam" id="PF08571">
    <property type="entry name" value="Yos1"/>
    <property type="match status" value="1"/>
</dbReference>
<keyword evidence="3 8" id="KW-0812">Transmembrane</keyword>
<evidence type="ECO:0000313" key="9">
    <source>
        <dbReference type="EMBL" id="KAE9989170.1"/>
    </source>
</evidence>
<evidence type="ECO:0008006" key="13">
    <source>
        <dbReference type="Google" id="ProtNLM"/>
    </source>
</evidence>